<feature type="region of interest" description="Disordered" evidence="1">
    <location>
        <begin position="1420"/>
        <end position="1457"/>
    </location>
</feature>
<evidence type="ECO:0000313" key="4">
    <source>
        <dbReference type="EMBL" id="CAD7077730.1"/>
    </source>
</evidence>
<dbReference type="CDD" id="cd00047">
    <property type="entry name" value="PTPc"/>
    <property type="match status" value="2"/>
</dbReference>
<dbReference type="PROSITE" id="PS50055">
    <property type="entry name" value="TYR_PHOSPHATASE_PTP"/>
    <property type="match status" value="2"/>
</dbReference>
<dbReference type="PANTHER" id="PTHR19134:SF561">
    <property type="entry name" value="PROTEIN TYROSINE PHOSPHATASE 36E, ISOFORM A"/>
    <property type="match status" value="1"/>
</dbReference>
<feature type="compositionally biased region" description="Low complexity" evidence="1">
    <location>
        <begin position="1961"/>
        <end position="1972"/>
    </location>
</feature>
<proteinExistence type="predicted"/>
<dbReference type="PROSITE" id="PS50056">
    <property type="entry name" value="TYR_PHOSPHATASE_2"/>
    <property type="match status" value="2"/>
</dbReference>
<dbReference type="SUPFAM" id="SSF52799">
    <property type="entry name" value="(Phosphotyrosine protein) phosphatases II"/>
    <property type="match status" value="2"/>
</dbReference>
<evidence type="ECO:0008006" key="6">
    <source>
        <dbReference type="Google" id="ProtNLM"/>
    </source>
</evidence>
<feature type="region of interest" description="Disordered" evidence="1">
    <location>
        <begin position="960"/>
        <end position="997"/>
    </location>
</feature>
<feature type="region of interest" description="Disordered" evidence="1">
    <location>
        <begin position="1893"/>
        <end position="1928"/>
    </location>
</feature>
<feature type="region of interest" description="Disordered" evidence="1">
    <location>
        <begin position="2100"/>
        <end position="2201"/>
    </location>
</feature>
<sequence>MTSQQDTRKKSFISGIRLLTHTLESQSTSRYADLDKPKKKKTLSATTSLVSIPNTIKLSMLNSGLLSFEKVKLEARDENNSLSQTIPDKPIELRHFVKLCEQRRKFPVLYKLEFQTAVKVETSTCRHATRKNNLEKNQNQKCIPYDYNRVVLEKIPGVPDSDYINASYIDSLLKPNAYIVTQGPTEETVNDFWKMVWQENVSAIVMLTKTFDFTKVMCVQYWPPNMEVHETYGDIHINIVKEEQLANFQIRTFRLYKKNEEQVVTEERLILQFHYTEWHSHTCPFSNAVLEFRRRVRAVVGNIIKPNSMQGPMLVHCNDGGGRSGVYLAVDANLELAEEEDCFHVFGYLKKLRQSRKGLIENVDQYKFVYDTLEEHVVCGKTWFPVSELSERLKAKAKKDPVTKMNEYQKEYAQICKQTPRFTIGDCAGGHRADNREKNRDVLCVPPDNFRPYLTSFQGNAFTDYINSVFVDGYTKPREYVVTEWPLKHTLGEFWSLVYDHECSAIVVLCQPPQNSQQYPPYWPQKTKSEKYGPVFSVDYVSSKHYQNIKQWEFRVNKKIISLTEMMAGVKAPTKTVQLFQLTCWPMGHKVPTSTNSLVFLMNMVETWRQRTDYGPVCVVSPDGRSRAGVYCAANACIEQVIQHGEVDVFQAIKTVRRHRPQLIDNMTEYKYCYDLVLHYVLHFLDKDLKVKKYHKLVFKRSLLSSIFFYFQITELFIAFGRGKSIPLTPDSTNIELPSEISNTGRIVVNKCIDKIELEKREAMLQAEKDLLLSHRNHHSQYIDKNGKILERRKKGRLYSLGGNEPQRKGHRGRLDRLKTVGTFDLGTEMSVLSQVARNLNEQLISGELAMLPLDGNRTSVLTTPSFHSSVHTSARNTPELRKREIGRRTPLRSPLMHDSRVGVVEFRGQHSADDCIQTSSPTITNVPKKPRSLSTSSYIKDRLSAEAAPFEIRPLHIGSSEIRKMETDKTSSTNSETEKDSKKIEEDVVSAEHTGKRDFSKDFSYRSRKSMLRKSKRIVRTDSEIFKEGIIDRNEYILRNNCDIQIHANQDNENEDGEARDILGAENCRTSSVASSSVHSRKDSSEIDDICSPKDRQKSTDESSKNISTDDMDAVFSDSNTDLEKLEREYKELIKTNLQREYKSDGDTLDEVGKKRNEFGKWKNQSLEHEFEYSNQELMNIIGDQTLSSHSYCTSTDTKDMSRICSPESYATGAYSDSGVKGLDEKYSTYAKMRSRVYSSSRLGETPTERERLYPIRNNARGNFVVPIAGVASTASENTIVDSSSISKVSSLIRPSKLDINSSPRPKSSHENPIQSLFEKPFGKFKRVNKLLKCKRFSASTLYDKKKPPQTDEVKNSPKLFERFTGKENSKGNGLTETKSAINLSKLSLFSQKPGKASTFWGRKSGMFSAASHSNNELFSKSGSKTKLSEVSKSNTELSKYKTSPLKSSKKKGSRYEKNNTATCLPANICHSPLSEEFYNKTGSVRLSAMELYEKFCSEDFSGLYKNENNRSYDRRDMHEYRLEQKGLRVIGRYNKNARLLKQRSEPKFNLRGTPGGSSYYHEEDEYYYDHRGAHAYGYYNEQDEYYNEYEDEDVEDIEGDYYEDDEEGDYYDEVEPDDPELAIEESPHFIDKDDQNELEFQFQNCGATCLELSRADCKKTLEAASTGTDSDVDEIYLMPAEGKCIDEDEYGFENKQFSLEHSMLTRSNGKERTGFLQDAEMKKSGDEENLPPNVDSLLKNHADDVLTIYRMCSKEEIMKISDSEAEGREKQESKKQRSTSLQSESLEKAVKEYIKYATSDMSVEPSVMKTDCTSIDRTDSLELLSNSSGTMRSRSTLTEYAFDTVRNMNLDSCSTSKLSLSLKSEVFDDFTITPDDLKTIQNCEIEDFTLTPDGSIGDSTTETGNNTKLPFVESDKDGEEGRNSMIEDECPSKVLVIVDKFLENERNNLHRQMSIDEPTTSSRSQNNQSKSRGEVLETSFDEEFGSAECSEAQVKEDTTSMTNEIKQEAPEENSKECQHHHEDSEDCAESCKDTAEDTSTKASDSFHTPNAEQESTTSNEYTVIDLYDDGDGHAVSLFTSELTKEFDRLFSQAEQFDQDFEEEGGPTPTDDIDLTTNDRPQIPSRYSMQKLEPYYIADPVDEDTSQASSQPKTNTPVANNVKPVEISQSNNNTSSSSSGHHNNKVVTSSRLKKIRSQSLGNLNKKTKCFPL</sequence>
<dbReference type="GO" id="GO:0009653">
    <property type="term" value="P:anatomical structure morphogenesis"/>
    <property type="evidence" value="ECO:0007669"/>
    <property type="project" value="UniProtKB-ARBA"/>
</dbReference>
<dbReference type="PANTHER" id="PTHR19134">
    <property type="entry name" value="RECEPTOR-TYPE TYROSINE-PROTEIN PHOSPHATASE"/>
    <property type="match status" value="1"/>
</dbReference>
<gene>
    <name evidence="4" type="ORF">HERILL_LOCUS1050</name>
</gene>
<evidence type="ECO:0000259" key="2">
    <source>
        <dbReference type="PROSITE" id="PS50055"/>
    </source>
</evidence>
<dbReference type="PROSITE" id="PS00383">
    <property type="entry name" value="TYR_PHOSPHATASE_1"/>
    <property type="match status" value="1"/>
</dbReference>
<dbReference type="InterPro" id="IPR016130">
    <property type="entry name" value="Tyr_Pase_AS"/>
</dbReference>
<dbReference type="OrthoDB" id="6144703at2759"/>
<feature type="compositionally biased region" description="Polar residues" evidence="1">
    <location>
        <begin position="2116"/>
        <end position="2129"/>
    </location>
</feature>
<dbReference type="Pfam" id="PF00102">
    <property type="entry name" value="Y_phosphatase"/>
    <property type="match status" value="2"/>
</dbReference>
<feature type="compositionally biased region" description="Basic and acidic residues" evidence="1">
    <location>
        <begin position="1915"/>
        <end position="1924"/>
    </location>
</feature>
<dbReference type="Proteomes" id="UP000594454">
    <property type="component" value="Chromosome 1"/>
</dbReference>
<dbReference type="EMBL" id="LR899009">
    <property type="protein sequence ID" value="CAD7077730.1"/>
    <property type="molecule type" value="Genomic_DNA"/>
</dbReference>
<feature type="domain" description="Tyrosine specific protein phosphatases" evidence="3">
    <location>
        <begin position="599"/>
        <end position="671"/>
    </location>
</feature>
<feature type="region of interest" description="Disordered" evidence="1">
    <location>
        <begin position="1072"/>
        <end position="1120"/>
    </location>
</feature>
<reference evidence="4 5" key="1">
    <citation type="submission" date="2020-11" db="EMBL/GenBank/DDBJ databases">
        <authorList>
            <person name="Wallbank WR R."/>
            <person name="Pardo Diaz C."/>
            <person name="Kozak K."/>
            <person name="Martin S."/>
            <person name="Jiggins C."/>
            <person name="Moest M."/>
            <person name="Warren A I."/>
            <person name="Generalovic N T."/>
            <person name="Byers J.R.P. K."/>
            <person name="Montejo-Kovacevich G."/>
            <person name="Yen C E."/>
        </authorList>
    </citation>
    <scope>NUCLEOTIDE SEQUENCE [LARGE SCALE GENOMIC DNA]</scope>
</reference>
<feature type="compositionally biased region" description="Polar residues" evidence="1">
    <location>
        <begin position="2042"/>
        <end position="2061"/>
    </location>
</feature>
<dbReference type="InterPro" id="IPR029021">
    <property type="entry name" value="Prot-tyrosine_phosphatase-like"/>
</dbReference>
<dbReference type="InParanoid" id="A0A7R8YMS1"/>
<feature type="compositionally biased region" description="Basic and acidic residues" evidence="1">
    <location>
        <begin position="1081"/>
        <end position="1105"/>
    </location>
</feature>
<dbReference type="SMART" id="SM00404">
    <property type="entry name" value="PTPc_motif"/>
    <property type="match status" value="2"/>
</dbReference>
<dbReference type="SMART" id="SM00194">
    <property type="entry name" value="PTPc"/>
    <property type="match status" value="2"/>
</dbReference>
<dbReference type="FunFam" id="3.90.190.10:FF:000070">
    <property type="entry name" value="Receptor-type tyrosine-protein phosphatase kappa"/>
    <property type="match status" value="1"/>
</dbReference>
<dbReference type="PRINTS" id="PR00700">
    <property type="entry name" value="PRTYPHPHTASE"/>
</dbReference>
<dbReference type="InterPro" id="IPR000242">
    <property type="entry name" value="PTP_cat"/>
</dbReference>
<protein>
    <recommendedName>
        <fullName evidence="6">Receptor-type tyrosine-protein phosphatase kappa</fullName>
    </recommendedName>
</protein>
<dbReference type="InterPro" id="IPR050348">
    <property type="entry name" value="Protein-Tyr_Phosphatase"/>
</dbReference>
<accession>A0A7R8YMS1</accession>
<evidence type="ECO:0000259" key="3">
    <source>
        <dbReference type="PROSITE" id="PS50056"/>
    </source>
</evidence>
<evidence type="ECO:0000256" key="1">
    <source>
        <dbReference type="SAM" id="MobiDB-lite"/>
    </source>
</evidence>
<dbReference type="Gene3D" id="3.90.190.10">
    <property type="entry name" value="Protein tyrosine phosphatase superfamily"/>
    <property type="match status" value="2"/>
</dbReference>
<feature type="compositionally biased region" description="Basic and acidic residues" evidence="1">
    <location>
        <begin position="1762"/>
        <end position="1777"/>
    </location>
</feature>
<feature type="domain" description="Tyrosine specific protein phosphatases" evidence="3">
    <location>
        <begin position="290"/>
        <end position="367"/>
    </location>
</feature>
<dbReference type="FunFam" id="3.90.190.10:FF:000062">
    <property type="entry name" value="Receptor-type tyrosine-protein phosphatase kappa"/>
    <property type="match status" value="1"/>
</dbReference>
<feature type="domain" description="Tyrosine-protein phosphatase" evidence="2">
    <location>
        <begin position="110"/>
        <end position="376"/>
    </location>
</feature>
<feature type="domain" description="Tyrosine-protein phosphatase" evidence="2">
    <location>
        <begin position="408"/>
        <end position="680"/>
    </location>
</feature>
<dbReference type="GO" id="GO:0048666">
    <property type="term" value="P:neuron development"/>
    <property type="evidence" value="ECO:0007669"/>
    <property type="project" value="UniProtKB-ARBA"/>
</dbReference>
<feature type="region of interest" description="Disordered" evidence="1">
    <location>
        <begin position="1762"/>
        <end position="1785"/>
    </location>
</feature>
<feature type="compositionally biased region" description="Polar residues" evidence="1">
    <location>
        <begin position="1420"/>
        <end position="1448"/>
    </location>
</feature>
<name>A0A7R8YMS1_HERIL</name>
<evidence type="ECO:0000313" key="5">
    <source>
        <dbReference type="Proteomes" id="UP000594454"/>
    </source>
</evidence>
<feature type="compositionally biased region" description="Low complexity" evidence="1">
    <location>
        <begin position="2169"/>
        <end position="2182"/>
    </location>
</feature>
<feature type="compositionally biased region" description="Polar residues" evidence="1">
    <location>
        <begin position="2147"/>
        <end position="2160"/>
    </location>
</feature>
<feature type="compositionally biased region" description="Basic and acidic residues" evidence="1">
    <location>
        <begin position="2007"/>
        <end position="2041"/>
    </location>
</feature>
<dbReference type="InterPro" id="IPR000387">
    <property type="entry name" value="Tyr_Pase_dom"/>
</dbReference>
<feature type="compositionally biased region" description="Polar residues" evidence="1">
    <location>
        <begin position="1899"/>
        <end position="1910"/>
    </location>
</feature>
<dbReference type="GO" id="GO:0004725">
    <property type="term" value="F:protein tyrosine phosphatase activity"/>
    <property type="evidence" value="ECO:0007669"/>
    <property type="project" value="InterPro"/>
</dbReference>
<keyword evidence="5" id="KW-1185">Reference proteome</keyword>
<organism evidence="4 5">
    <name type="scientific">Hermetia illucens</name>
    <name type="common">Black soldier fly</name>
    <dbReference type="NCBI Taxonomy" id="343691"/>
    <lineage>
        <taxon>Eukaryota</taxon>
        <taxon>Metazoa</taxon>
        <taxon>Ecdysozoa</taxon>
        <taxon>Arthropoda</taxon>
        <taxon>Hexapoda</taxon>
        <taxon>Insecta</taxon>
        <taxon>Pterygota</taxon>
        <taxon>Neoptera</taxon>
        <taxon>Endopterygota</taxon>
        <taxon>Diptera</taxon>
        <taxon>Brachycera</taxon>
        <taxon>Stratiomyomorpha</taxon>
        <taxon>Stratiomyidae</taxon>
        <taxon>Hermetiinae</taxon>
        <taxon>Hermetia</taxon>
    </lineage>
</organism>
<dbReference type="InterPro" id="IPR003595">
    <property type="entry name" value="Tyr_Pase_cat"/>
</dbReference>
<feature type="compositionally biased region" description="Basic and acidic residues" evidence="1">
    <location>
        <begin position="977"/>
        <end position="987"/>
    </location>
</feature>
<feature type="region of interest" description="Disordered" evidence="1">
    <location>
        <begin position="1951"/>
        <end position="2061"/>
    </location>
</feature>